<proteinExistence type="predicted"/>
<gene>
    <name evidence="5" type="ORF">OUO13_19600</name>
</gene>
<keyword evidence="6" id="KW-1185">Reference proteome</keyword>
<accession>A0A9X3EHQ7</accession>
<dbReference type="PROSITE" id="PS00041">
    <property type="entry name" value="HTH_ARAC_FAMILY_1"/>
    <property type="match status" value="1"/>
</dbReference>
<dbReference type="GO" id="GO:0003700">
    <property type="term" value="F:DNA-binding transcription factor activity"/>
    <property type="evidence" value="ECO:0007669"/>
    <property type="project" value="InterPro"/>
</dbReference>
<evidence type="ECO:0000256" key="2">
    <source>
        <dbReference type="ARBA" id="ARBA00023125"/>
    </source>
</evidence>
<dbReference type="SMART" id="SM00342">
    <property type="entry name" value="HTH_ARAC"/>
    <property type="match status" value="1"/>
</dbReference>
<dbReference type="AlphaFoldDB" id="A0A9X3EHQ7"/>
<sequence>MQCFLDGQPPCQWPASWNWQRLGQRDYLRISSDSVQTLKGRMPCGQLFLLGCLQGQVEWLPAGTGALENAHSGRLADHDVVQRVCAGEVRVLNASAVLHLQVLAGSVLLLVRIPVSELQASARELGLYCGGKPLQLGACAHDSRAMRSLLLLLEDGLLYGGQPLWRQALDCQQRLCDTLLLQGWPHSLSLSFSSRPLQAAALQKARRWILDHIGDDIGIEEMAAAAAVSARTLYNLFRRETGLTPAAYLRALRIEQVHLALRQGGDATVTELAMAFGFTNPGRFARQYQQQMGELPSVTRRGRGN</sequence>
<dbReference type="SUPFAM" id="SSF46689">
    <property type="entry name" value="Homeodomain-like"/>
    <property type="match status" value="2"/>
</dbReference>
<dbReference type="Pfam" id="PF12833">
    <property type="entry name" value="HTH_18"/>
    <property type="match status" value="1"/>
</dbReference>
<dbReference type="Proteomes" id="UP001150830">
    <property type="component" value="Unassembled WGS sequence"/>
</dbReference>
<dbReference type="EMBL" id="JAPNOA010000059">
    <property type="protein sequence ID" value="MCY0967391.1"/>
    <property type="molecule type" value="Genomic_DNA"/>
</dbReference>
<keyword evidence="1" id="KW-0805">Transcription regulation</keyword>
<evidence type="ECO:0000259" key="4">
    <source>
        <dbReference type="PROSITE" id="PS01124"/>
    </source>
</evidence>
<keyword evidence="3" id="KW-0804">Transcription</keyword>
<dbReference type="PROSITE" id="PS01124">
    <property type="entry name" value="HTH_ARAC_FAMILY_2"/>
    <property type="match status" value="1"/>
</dbReference>
<dbReference type="InterPro" id="IPR018062">
    <property type="entry name" value="HTH_AraC-typ_CS"/>
</dbReference>
<dbReference type="RefSeq" id="WP_283175589.1">
    <property type="nucleotide sequence ID" value="NZ_JAPNOA010000059.1"/>
</dbReference>
<dbReference type="Gene3D" id="1.10.10.60">
    <property type="entry name" value="Homeodomain-like"/>
    <property type="match status" value="1"/>
</dbReference>
<feature type="domain" description="HTH araC/xylS-type" evidence="4">
    <location>
        <begin position="203"/>
        <end position="302"/>
    </location>
</feature>
<evidence type="ECO:0000256" key="1">
    <source>
        <dbReference type="ARBA" id="ARBA00023015"/>
    </source>
</evidence>
<dbReference type="InterPro" id="IPR009057">
    <property type="entry name" value="Homeodomain-like_sf"/>
</dbReference>
<comment type="caution">
    <text evidence="5">The sequence shown here is derived from an EMBL/GenBank/DDBJ whole genome shotgun (WGS) entry which is preliminary data.</text>
</comment>
<evidence type="ECO:0000256" key="3">
    <source>
        <dbReference type="ARBA" id="ARBA00023163"/>
    </source>
</evidence>
<evidence type="ECO:0000313" key="6">
    <source>
        <dbReference type="Proteomes" id="UP001150830"/>
    </source>
</evidence>
<evidence type="ECO:0000313" key="5">
    <source>
        <dbReference type="EMBL" id="MCY0967391.1"/>
    </source>
</evidence>
<keyword evidence="2" id="KW-0238">DNA-binding</keyword>
<dbReference type="GO" id="GO:0043565">
    <property type="term" value="F:sequence-specific DNA binding"/>
    <property type="evidence" value="ECO:0007669"/>
    <property type="project" value="InterPro"/>
</dbReference>
<dbReference type="PANTHER" id="PTHR46796">
    <property type="entry name" value="HTH-TYPE TRANSCRIPTIONAL ACTIVATOR RHAS-RELATED"/>
    <property type="match status" value="1"/>
</dbReference>
<protein>
    <submittedName>
        <fullName evidence="5">Helix-turn-helix domain-containing protein</fullName>
    </submittedName>
</protein>
<dbReference type="InterPro" id="IPR050204">
    <property type="entry name" value="AraC_XylS_family_regulators"/>
</dbReference>
<reference evidence="5" key="1">
    <citation type="submission" date="2022-11" db="EMBL/GenBank/DDBJ databases">
        <title>Parathalassolutuus dongxingensis gen. nov., sp. nov., a novel member of family Oceanospirillaceae isolated from a coastal shrimp pond in Guangxi, China.</title>
        <authorList>
            <person name="Chen H."/>
        </authorList>
    </citation>
    <scope>NUCLEOTIDE SEQUENCE</scope>
    <source>
        <strain evidence="5">G-43</strain>
    </source>
</reference>
<organism evidence="5 6">
    <name type="scientific">Parathalassolituus penaei</name>
    <dbReference type="NCBI Taxonomy" id="2997323"/>
    <lineage>
        <taxon>Bacteria</taxon>
        <taxon>Pseudomonadati</taxon>
        <taxon>Pseudomonadota</taxon>
        <taxon>Gammaproteobacteria</taxon>
        <taxon>Oceanospirillales</taxon>
        <taxon>Oceanospirillaceae</taxon>
        <taxon>Parathalassolituus</taxon>
    </lineage>
</organism>
<dbReference type="InterPro" id="IPR018060">
    <property type="entry name" value="HTH_AraC"/>
</dbReference>
<name>A0A9X3EHQ7_9GAMM</name>